<dbReference type="CDD" id="cd03225">
    <property type="entry name" value="ABC_cobalt_CbiO_domain1"/>
    <property type="match status" value="1"/>
</dbReference>
<evidence type="ECO:0000256" key="11">
    <source>
        <dbReference type="ARBA" id="ARBA00023136"/>
    </source>
</evidence>
<dbReference type="AlphaFoldDB" id="A0A2A5CHL2"/>
<evidence type="ECO:0000256" key="1">
    <source>
        <dbReference type="ARBA" id="ARBA00004651"/>
    </source>
</evidence>
<dbReference type="SUPFAM" id="SSF52540">
    <property type="entry name" value="P-loop containing nucleoside triphosphate hydrolases"/>
    <property type="match status" value="1"/>
</dbReference>
<keyword evidence="7" id="KW-0547">Nucleotide-binding</keyword>
<keyword evidence="11 12" id="KW-0472">Membrane</keyword>
<evidence type="ECO:0000313" key="15">
    <source>
        <dbReference type="Proteomes" id="UP000228987"/>
    </source>
</evidence>
<comment type="similarity">
    <text evidence="2">Belongs to the ABC transporter superfamily.</text>
</comment>
<dbReference type="Gene3D" id="3.40.50.300">
    <property type="entry name" value="P-loop containing nucleotide triphosphate hydrolases"/>
    <property type="match status" value="1"/>
</dbReference>
<name>A0A2A5CHL2_9GAMM</name>
<reference evidence="15" key="1">
    <citation type="submission" date="2017-08" db="EMBL/GenBank/DDBJ databases">
        <title>A dynamic microbial community with high functional redundancy inhabits the cold, oxic subseafloor aquifer.</title>
        <authorList>
            <person name="Tully B.J."/>
            <person name="Wheat C.G."/>
            <person name="Glazer B.T."/>
            <person name="Huber J.A."/>
        </authorList>
    </citation>
    <scope>NUCLEOTIDE SEQUENCE [LARGE SCALE GENOMIC DNA]</scope>
</reference>
<proteinExistence type="inferred from homology"/>
<dbReference type="EMBL" id="NVWI01000002">
    <property type="protein sequence ID" value="PCJ42930.1"/>
    <property type="molecule type" value="Genomic_DNA"/>
</dbReference>
<dbReference type="PROSITE" id="PS50893">
    <property type="entry name" value="ABC_TRANSPORTER_2"/>
    <property type="match status" value="1"/>
</dbReference>
<evidence type="ECO:0000256" key="3">
    <source>
        <dbReference type="ARBA" id="ARBA00008564"/>
    </source>
</evidence>
<dbReference type="InterPro" id="IPR017871">
    <property type="entry name" value="ABC_transporter-like_CS"/>
</dbReference>
<dbReference type="InterPro" id="IPR003339">
    <property type="entry name" value="ABC/ECF_trnsptr_transmembrane"/>
</dbReference>
<dbReference type="FunFam" id="3.40.50.300:FF:000224">
    <property type="entry name" value="Energy-coupling factor transporter ATP-binding protein EcfA"/>
    <property type="match status" value="1"/>
</dbReference>
<evidence type="ECO:0000256" key="8">
    <source>
        <dbReference type="ARBA" id="ARBA00022840"/>
    </source>
</evidence>
<feature type="domain" description="ABC transporter" evidence="13">
    <location>
        <begin position="248"/>
        <end position="483"/>
    </location>
</feature>
<keyword evidence="4" id="KW-0813">Transport</keyword>
<dbReference type="SMART" id="SM00382">
    <property type="entry name" value="AAA"/>
    <property type="match status" value="1"/>
</dbReference>
<dbReference type="Pfam" id="PF00005">
    <property type="entry name" value="ABC_tran"/>
    <property type="match status" value="1"/>
</dbReference>
<comment type="similarity">
    <text evidence="3">Belongs to the CbiQ family.</text>
</comment>
<dbReference type="PANTHER" id="PTHR43553">
    <property type="entry name" value="HEAVY METAL TRANSPORTER"/>
    <property type="match status" value="1"/>
</dbReference>
<keyword evidence="8" id="KW-0067">ATP-binding</keyword>
<dbReference type="PROSITE" id="PS00211">
    <property type="entry name" value="ABC_TRANSPORTER_1"/>
    <property type="match status" value="1"/>
</dbReference>
<evidence type="ECO:0000256" key="5">
    <source>
        <dbReference type="ARBA" id="ARBA00022475"/>
    </source>
</evidence>
<dbReference type="GO" id="GO:0042626">
    <property type="term" value="F:ATPase-coupled transmembrane transporter activity"/>
    <property type="evidence" value="ECO:0007669"/>
    <property type="project" value="TreeGrafter"/>
</dbReference>
<dbReference type="GO" id="GO:0043190">
    <property type="term" value="C:ATP-binding cassette (ABC) transporter complex"/>
    <property type="evidence" value="ECO:0007669"/>
    <property type="project" value="InterPro"/>
</dbReference>
<feature type="transmembrane region" description="Helical" evidence="12">
    <location>
        <begin position="73"/>
        <end position="96"/>
    </location>
</feature>
<dbReference type="GO" id="GO:0006824">
    <property type="term" value="P:cobalt ion transport"/>
    <property type="evidence" value="ECO:0007669"/>
    <property type="project" value="InterPro"/>
</dbReference>
<evidence type="ECO:0000256" key="2">
    <source>
        <dbReference type="ARBA" id="ARBA00005417"/>
    </source>
</evidence>
<dbReference type="NCBIfam" id="TIGR02454">
    <property type="entry name" value="ECF_T_CbiQ"/>
    <property type="match status" value="1"/>
</dbReference>
<protein>
    <submittedName>
        <fullName evidence="14">Cobalt ECF transporter T component CbiQ</fullName>
    </submittedName>
</protein>
<sequence length="524" mass="57667">MSGKLNTNVELLIARYQSQNHQSGLHLWDPRLKLALLVVVVAANVVIANFWLSALLLCAAITLLIISRVPSKLFLLFLLAPTLAIVVVIIGFSIGFGATPIASLGPVTFYREGIFQGLSAALRVGSDVAWMALIFLTSHFAGLLRALSWYRVPEILIESLAMMYRYAFLLFEEFKRMSAAIRIRGGYATTSKRIKSTAMVLAQILLRAYDRAAAISLAMQARGAYAVLESGAMLSATQKTSIHHSPILKLDHLKFSYAGTENYQINDVSLEINQGEIVFLCGPNGSGKSTLLKLIAGLLEPASGRITVDGKPINKTTRNLAFESIGMLFQDPNDQLFCTHVEEDIAFGPGNMGISENEVQQRVEEAMALTDIEYLRKRPIHHLSYGEMKRVALAGLVAMDSPILLLDEPASFLDPGAVKDMIKVIKHLNQEHHQTFIIVTHTMDLVAELATKMIILQDGKIVEKGEPRLLLTDLKLLNKTHLDAPLLTQAFYSADNSQTLADDVPLTADEARKIIKKLANINKP</sequence>
<keyword evidence="6 12" id="KW-0812">Transmembrane</keyword>
<evidence type="ECO:0000313" key="14">
    <source>
        <dbReference type="EMBL" id="PCJ42930.1"/>
    </source>
</evidence>
<gene>
    <name evidence="14" type="primary">cbiQ</name>
    <name evidence="14" type="ORF">COA71_05395</name>
</gene>
<dbReference type="InterPro" id="IPR015856">
    <property type="entry name" value="ABC_transpr_CbiO/EcfA_su"/>
</dbReference>
<dbReference type="GO" id="GO:0005524">
    <property type="term" value="F:ATP binding"/>
    <property type="evidence" value="ECO:0007669"/>
    <property type="project" value="UniProtKB-KW"/>
</dbReference>
<dbReference type="CDD" id="cd16914">
    <property type="entry name" value="EcfT"/>
    <property type="match status" value="1"/>
</dbReference>
<dbReference type="Proteomes" id="UP000228987">
    <property type="component" value="Unassembled WGS sequence"/>
</dbReference>
<evidence type="ECO:0000256" key="12">
    <source>
        <dbReference type="SAM" id="Phobius"/>
    </source>
</evidence>
<keyword evidence="5" id="KW-1003">Cell membrane</keyword>
<dbReference type="GO" id="GO:0016887">
    <property type="term" value="F:ATP hydrolysis activity"/>
    <property type="evidence" value="ECO:0007669"/>
    <property type="project" value="InterPro"/>
</dbReference>
<dbReference type="InterPro" id="IPR050095">
    <property type="entry name" value="ECF_ABC_transporter_ATP-bd"/>
</dbReference>
<evidence type="ECO:0000256" key="9">
    <source>
        <dbReference type="ARBA" id="ARBA00022967"/>
    </source>
</evidence>
<organism evidence="14 15">
    <name type="scientific">SAR86 cluster bacterium</name>
    <dbReference type="NCBI Taxonomy" id="2030880"/>
    <lineage>
        <taxon>Bacteria</taxon>
        <taxon>Pseudomonadati</taxon>
        <taxon>Pseudomonadota</taxon>
        <taxon>Gammaproteobacteria</taxon>
        <taxon>SAR86 cluster</taxon>
    </lineage>
</organism>
<dbReference type="InterPro" id="IPR012809">
    <property type="entry name" value="ECF_CbiQ"/>
</dbReference>
<comment type="subcellular location">
    <subcellularLocation>
        <location evidence="1">Cell membrane</location>
        <topology evidence="1">Multi-pass membrane protein</topology>
    </subcellularLocation>
</comment>
<feature type="transmembrane region" description="Helical" evidence="12">
    <location>
        <begin position="34"/>
        <end position="66"/>
    </location>
</feature>
<dbReference type="InterPro" id="IPR003439">
    <property type="entry name" value="ABC_transporter-like_ATP-bd"/>
</dbReference>
<evidence type="ECO:0000256" key="10">
    <source>
        <dbReference type="ARBA" id="ARBA00022989"/>
    </source>
</evidence>
<evidence type="ECO:0000256" key="4">
    <source>
        <dbReference type="ARBA" id="ARBA00022448"/>
    </source>
</evidence>
<evidence type="ECO:0000256" key="7">
    <source>
        <dbReference type="ARBA" id="ARBA00022741"/>
    </source>
</evidence>
<evidence type="ECO:0000256" key="6">
    <source>
        <dbReference type="ARBA" id="ARBA00022692"/>
    </source>
</evidence>
<keyword evidence="10 12" id="KW-1133">Transmembrane helix</keyword>
<dbReference type="Pfam" id="PF02361">
    <property type="entry name" value="CbiQ"/>
    <property type="match status" value="1"/>
</dbReference>
<dbReference type="InterPro" id="IPR027417">
    <property type="entry name" value="P-loop_NTPase"/>
</dbReference>
<dbReference type="PANTHER" id="PTHR43553:SF24">
    <property type="entry name" value="ENERGY-COUPLING FACTOR TRANSPORTER ATP-BINDING PROTEIN ECFA1"/>
    <property type="match status" value="1"/>
</dbReference>
<evidence type="ECO:0000259" key="13">
    <source>
        <dbReference type="PROSITE" id="PS50893"/>
    </source>
</evidence>
<comment type="caution">
    <text evidence="14">The sequence shown here is derived from an EMBL/GenBank/DDBJ whole genome shotgun (WGS) entry which is preliminary data.</text>
</comment>
<dbReference type="InterPro" id="IPR003593">
    <property type="entry name" value="AAA+_ATPase"/>
</dbReference>
<accession>A0A2A5CHL2</accession>
<keyword evidence="9" id="KW-1278">Translocase</keyword>